<sequence length="67" mass="7739">MTTFPNSSYSNQLKRIQCTNNNYGKSVLLAKGNQEFKVILNEQDASKENQQYITIHQDDIIQMINTD</sequence>
<proteinExistence type="predicted"/>
<gene>
    <name evidence="1" type="ORF">PPRIM_AZ9-3.1.T1730005</name>
</gene>
<dbReference type="EMBL" id="CAJJDM010000182">
    <property type="protein sequence ID" value="CAD8116457.1"/>
    <property type="molecule type" value="Genomic_DNA"/>
</dbReference>
<evidence type="ECO:0000313" key="1">
    <source>
        <dbReference type="EMBL" id="CAD8116457.1"/>
    </source>
</evidence>
<accession>A0A8S1QPG4</accession>
<reference evidence="1" key="1">
    <citation type="submission" date="2021-01" db="EMBL/GenBank/DDBJ databases">
        <authorList>
            <consortium name="Genoscope - CEA"/>
            <person name="William W."/>
        </authorList>
    </citation>
    <scope>NUCLEOTIDE SEQUENCE</scope>
</reference>
<name>A0A8S1QPG4_PARPR</name>
<comment type="caution">
    <text evidence="1">The sequence shown here is derived from an EMBL/GenBank/DDBJ whole genome shotgun (WGS) entry which is preliminary data.</text>
</comment>
<keyword evidence="2" id="KW-1185">Reference proteome</keyword>
<organism evidence="1 2">
    <name type="scientific">Paramecium primaurelia</name>
    <dbReference type="NCBI Taxonomy" id="5886"/>
    <lineage>
        <taxon>Eukaryota</taxon>
        <taxon>Sar</taxon>
        <taxon>Alveolata</taxon>
        <taxon>Ciliophora</taxon>
        <taxon>Intramacronucleata</taxon>
        <taxon>Oligohymenophorea</taxon>
        <taxon>Peniculida</taxon>
        <taxon>Parameciidae</taxon>
        <taxon>Paramecium</taxon>
    </lineage>
</organism>
<dbReference type="Proteomes" id="UP000688137">
    <property type="component" value="Unassembled WGS sequence"/>
</dbReference>
<dbReference type="AlphaFoldDB" id="A0A8S1QPG4"/>
<protein>
    <submittedName>
        <fullName evidence="1">Uncharacterized protein</fullName>
    </submittedName>
</protein>
<evidence type="ECO:0000313" key="2">
    <source>
        <dbReference type="Proteomes" id="UP000688137"/>
    </source>
</evidence>